<accession>A0ABN9W875</accession>
<dbReference type="InterPro" id="IPR036249">
    <property type="entry name" value="Thioredoxin-like_sf"/>
</dbReference>
<feature type="compositionally biased region" description="Gly residues" evidence="2">
    <location>
        <begin position="572"/>
        <end position="583"/>
    </location>
</feature>
<organism evidence="4 5">
    <name type="scientific">Prorocentrum cordatum</name>
    <dbReference type="NCBI Taxonomy" id="2364126"/>
    <lineage>
        <taxon>Eukaryota</taxon>
        <taxon>Sar</taxon>
        <taxon>Alveolata</taxon>
        <taxon>Dinophyceae</taxon>
        <taxon>Prorocentrales</taxon>
        <taxon>Prorocentraceae</taxon>
        <taxon>Prorocentrum</taxon>
    </lineage>
</organism>
<keyword evidence="5" id="KW-1185">Reference proteome</keyword>
<dbReference type="Pfam" id="PF00085">
    <property type="entry name" value="Thioredoxin"/>
    <property type="match status" value="1"/>
</dbReference>
<reference evidence="4" key="1">
    <citation type="submission" date="2023-10" db="EMBL/GenBank/DDBJ databases">
        <authorList>
            <person name="Chen Y."/>
            <person name="Shah S."/>
            <person name="Dougan E. K."/>
            <person name="Thang M."/>
            <person name="Chan C."/>
        </authorList>
    </citation>
    <scope>NUCLEOTIDE SEQUENCE [LARGE SCALE GENOMIC DNA]</scope>
</reference>
<evidence type="ECO:0000313" key="4">
    <source>
        <dbReference type="EMBL" id="CAK0882400.1"/>
    </source>
</evidence>
<evidence type="ECO:0000313" key="5">
    <source>
        <dbReference type="Proteomes" id="UP001189429"/>
    </source>
</evidence>
<dbReference type="CDD" id="cd11709">
    <property type="entry name" value="SPRY"/>
    <property type="match status" value="1"/>
</dbReference>
<evidence type="ECO:0000256" key="2">
    <source>
        <dbReference type="SAM" id="MobiDB-lite"/>
    </source>
</evidence>
<dbReference type="SUPFAM" id="SSF48403">
    <property type="entry name" value="Ankyrin repeat"/>
    <property type="match status" value="1"/>
</dbReference>
<protein>
    <recommendedName>
        <fullName evidence="3">Thioredoxin domain-containing protein</fullName>
    </recommendedName>
</protein>
<comment type="similarity">
    <text evidence="1">Belongs to the protein disulfide isomerase family.</text>
</comment>
<dbReference type="Gene3D" id="3.40.30.10">
    <property type="entry name" value="Glutaredoxin"/>
    <property type="match status" value="1"/>
</dbReference>
<dbReference type="SUPFAM" id="SSF52833">
    <property type="entry name" value="Thioredoxin-like"/>
    <property type="match status" value="1"/>
</dbReference>
<dbReference type="InterPro" id="IPR013766">
    <property type="entry name" value="Thioredoxin_domain"/>
</dbReference>
<dbReference type="InterPro" id="IPR002110">
    <property type="entry name" value="Ankyrin_rpt"/>
</dbReference>
<dbReference type="Gene3D" id="1.25.40.20">
    <property type="entry name" value="Ankyrin repeat-containing domain"/>
    <property type="match status" value="1"/>
</dbReference>
<dbReference type="EMBL" id="CAUYUJ010018292">
    <property type="protein sequence ID" value="CAK0882400.1"/>
    <property type="molecule type" value="Genomic_DNA"/>
</dbReference>
<proteinExistence type="inferred from homology"/>
<dbReference type="PROSITE" id="PS51352">
    <property type="entry name" value="THIOREDOXIN_2"/>
    <property type="match status" value="1"/>
</dbReference>
<feature type="non-terminal residue" evidence="4">
    <location>
        <position position="1273"/>
    </location>
</feature>
<feature type="region of interest" description="Disordered" evidence="2">
    <location>
        <begin position="537"/>
        <end position="587"/>
    </location>
</feature>
<comment type="caution">
    <text evidence="4">The sequence shown here is derived from an EMBL/GenBank/DDBJ whole genome shotgun (WGS) entry which is preliminary data.</text>
</comment>
<dbReference type="Gene3D" id="2.60.120.920">
    <property type="match status" value="1"/>
</dbReference>
<feature type="region of interest" description="Disordered" evidence="2">
    <location>
        <begin position="461"/>
        <end position="512"/>
    </location>
</feature>
<gene>
    <name evidence="4" type="ORF">PCOR1329_LOCUS64931</name>
</gene>
<dbReference type="Proteomes" id="UP001189429">
    <property type="component" value="Unassembled WGS sequence"/>
</dbReference>
<sequence length="1273" mass="135282">MTRDAGKLEGSVLGGAGGGPFRLRGELTGHGVVLRAEGGPPGSLWSGTAWSAAVAEGQLTGGTVLQGAEGGREDPGATAPGPGQGVVGTWSARAIAQPVALRPGFASHDLRWTGGAVRSGEESSFLVFQQFTVSSGAWYFELAGDAPQGDEGALRAGDRVMIKPGSRYEGLSGGAHATMRQTLSKDDSVNLTFDNGCSLACRFQDLVLVGSSLSVGFVDPAAEGGPHVIDQKHERARDLHGLALKKFAQDLGVEDEDDQDSLFEAVERRELSVRHRHGAAGVSSTLSRGDVLGCLLDADTGAASFWVNGKPVSLDKEGPEHRPAQGLCPEVFLSKGAGVSLNWGQQRFQYPCGDALPMCMALALGGGPAAQTWSVALPEGQDAWQVKLEPRLSAVNNGRGLFHGEHVVELQRDPSGGWIRHQLGWSPLAHEGHHGLVCVEQSWYAEACDTVVVEYKGDAGYNKERDGANPPEMSAASAQHRASSSSGAAARPALAAGAAARGGPSNWRVDLATPPEISPELAALLAEDPALPSSAPALAGAAAARGPGGSLRAGAPRPSGAQRPGERQARLGAGGPAGPGGAGSADEDDEYRQAFFSYACTRGKLQKTITLTGKYRCPMLVTRLVYSPATGELRDQGGHGGKLPVDSRAQLLARLAALCDRVGVPIEGLPAAGAAAAADAGPGRAESSGVRAQLDVWHCLTVAVDLPRSLTVWLDGERALALRGGAELRMDGPFSLDCRSGLRLFGVRGSPGRQKEWMVGGGVRELRVDSSALTAEEVLAIHQPRGVWLCRRSPCERTGRVTRNPPGQRKCWKCGAVRLKSGTRLPGDLDPKHPGVTVLVNDNFQELVVKSSRHVFVYLTADWCGPSVQLKPHVYEVARHLKDVPDVLVCIMDTDENEKDQAYFPENFIPVIKLFVSGQKDSPIIFDGERSANGFLNFILQHTGVSVMQAVAEKYVDYKREHGIEEETAEIASAAREFLSKEAEWPARAVFQVAVQFLYDRDGFRRHLARRSTLPDAPAPAHGVDVESVLREAVDRALGTAQPAHHVPALIEQLLQLAGPVPEDLGRPALRQPGHELMEAGAARRSWHFVEEAILQRPKDMAERLQKLLDRGFPVDAKPQGYSAVWLAAVCCNLEVIDMLFERSANLHSRGGQNQLLPVEAAACTGHAVVVKRLLELGAYPGRAAHFAARHGEMATIKRGFGGLVELARDARGAFSCLDIGAKGCLCCGWTPLSIATLHAHVPVARLLIEVSRDDDIAAALPPNVCRRTGLAE</sequence>
<dbReference type="InterPro" id="IPR043136">
    <property type="entry name" value="B30.2/SPRY_sf"/>
</dbReference>
<evidence type="ECO:0000259" key="3">
    <source>
        <dbReference type="PROSITE" id="PS51352"/>
    </source>
</evidence>
<dbReference type="PANTHER" id="PTHR18929">
    <property type="entry name" value="PROTEIN DISULFIDE ISOMERASE"/>
    <property type="match status" value="1"/>
</dbReference>
<feature type="domain" description="Thioredoxin" evidence="3">
    <location>
        <begin position="819"/>
        <end position="944"/>
    </location>
</feature>
<evidence type="ECO:0000256" key="1">
    <source>
        <dbReference type="ARBA" id="ARBA00006347"/>
    </source>
</evidence>
<name>A0ABN9W875_9DINO</name>
<dbReference type="SMART" id="SM00248">
    <property type="entry name" value="ANK"/>
    <property type="match status" value="3"/>
</dbReference>
<feature type="compositionally biased region" description="Low complexity" evidence="2">
    <location>
        <begin position="474"/>
        <end position="505"/>
    </location>
</feature>
<dbReference type="InterPro" id="IPR013320">
    <property type="entry name" value="ConA-like_dom_sf"/>
</dbReference>
<dbReference type="InterPro" id="IPR036770">
    <property type="entry name" value="Ankyrin_rpt-contain_sf"/>
</dbReference>
<dbReference type="SUPFAM" id="SSF49899">
    <property type="entry name" value="Concanavalin A-like lectins/glucanases"/>
    <property type="match status" value="1"/>
</dbReference>